<dbReference type="EMBL" id="JAGGLP010000035">
    <property type="protein sequence ID" value="MBP2055880.1"/>
    <property type="molecule type" value="Genomic_DNA"/>
</dbReference>
<dbReference type="Proteomes" id="UP001519309">
    <property type="component" value="Unassembled WGS sequence"/>
</dbReference>
<evidence type="ECO:0008006" key="3">
    <source>
        <dbReference type="Google" id="ProtNLM"/>
    </source>
</evidence>
<gene>
    <name evidence="1" type="ORF">J2Z21_008896</name>
</gene>
<evidence type="ECO:0000313" key="2">
    <source>
        <dbReference type="Proteomes" id="UP001519309"/>
    </source>
</evidence>
<comment type="caution">
    <text evidence="1">The sequence shown here is derived from an EMBL/GenBank/DDBJ whole genome shotgun (WGS) entry which is preliminary data.</text>
</comment>
<protein>
    <recommendedName>
        <fullName evidence="3">DUF397 domain-containing protein</fullName>
    </recommendedName>
</protein>
<keyword evidence="2" id="KW-1185">Reference proteome</keyword>
<sequence length="33" mass="3815">MNSSKSDRRPADWGPTNRAFWCTYAKDSTHIKS</sequence>
<proteinExistence type="predicted"/>
<reference evidence="1 2" key="1">
    <citation type="submission" date="2021-03" db="EMBL/GenBank/DDBJ databases">
        <title>Genomic Encyclopedia of Type Strains, Phase IV (KMG-IV): sequencing the most valuable type-strain genomes for metagenomic binning, comparative biology and taxonomic classification.</title>
        <authorList>
            <person name="Goeker M."/>
        </authorList>
    </citation>
    <scope>NUCLEOTIDE SEQUENCE [LARGE SCALE GENOMIC DNA]</scope>
    <source>
        <strain evidence="1 2">DSM 40499</strain>
    </source>
</reference>
<organism evidence="1 2">
    <name type="scientific">Streptomyces griseochromogenes</name>
    <dbReference type="NCBI Taxonomy" id="68214"/>
    <lineage>
        <taxon>Bacteria</taxon>
        <taxon>Bacillati</taxon>
        <taxon>Actinomycetota</taxon>
        <taxon>Actinomycetes</taxon>
        <taxon>Kitasatosporales</taxon>
        <taxon>Streptomycetaceae</taxon>
        <taxon>Streptomyces</taxon>
    </lineage>
</organism>
<evidence type="ECO:0000313" key="1">
    <source>
        <dbReference type="EMBL" id="MBP2055880.1"/>
    </source>
</evidence>
<name>A0ABS4M886_9ACTN</name>
<accession>A0ABS4M886</accession>